<feature type="region of interest" description="Disordered" evidence="1">
    <location>
        <begin position="227"/>
        <end position="251"/>
    </location>
</feature>
<feature type="compositionally biased region" description="Basic and acidic residues" evidence="1">
    <location>
        <begin position="394"/>
        <end position="425"/>
    </location>
</feature>
<evidence type="ECO:0000313" key="4">
    <source>
        <dbReference type="WBParaSite" id="PSAMB.scaffold3893size16510.g22848.t1"/>
    </source>
</evidence>
<feature type="compositionally biased region" description="Low complexity" evidence="1">
    <location>
        <begin position="379"/>
        <end position="390"/>
    </location>
</feature>
<dbReference type="GO" id="GO:0003714">
    <property type="term" value="F:transcription corepressor activity"/>
    <property type="evidence" value="ECO:0007669"/>
    <property type="project" value="InterPro"/>
</dbReference>
<dbReference type="GO" id="GO:0005634">
    <property type="term" value="C:nucleus"/>
    <property type="evidence" value="ECO:0007669"/>
    <property type="project" value="TreeGrafter"/>
</dbReference>
<dbReference type="Proteomes" id="UP000887566">
    <property type="component" value="Unplaced"/>
</dbReference>
<organism evidence="3 4">
    <name type="scientific">Plectus sambesii</name>
    <dbReference type="NCBI Taxonomy" id="2011161"/>
    <lineage>
        <taxon>Eukaryota</taxon>
        <taxon>Metazoa</taxon>
        <taxon>Ecdysozoa</taxon>
        <taxon>Nematoda</taxon>
        <taxon>Chromadorea</taxon>
        <taxon>Plectida</taxon>
        <taxon>Plectina</taxon>
        <taxon>Plectoidea</taxon>
        <taxon>Plectidae</taxon>
        <taxon>Plectus</taxon>
    </lineage>
</organism>
<sequence>MGKGFQNFMSKKDFHPSAWWNIKKVWEARQKQDLEKKRDDDMRVQYEKEQEILNNKALLGDEKARMGLSFMYDAPAGINKHEKDEENKPEPKFEWQRKYNAPREEWAKGNEAIQDQPFGIQVRNIRCVKCHTWGHLNTDRECPLYNMSGNYEDAGYANNPSELIKQYRKDKVTGVKRERPRTPERKVKEGEEPREKIDRTQLATDMREEHGLKFRSHIMQSIEAEQALEKMGKSQAPAPSEAKVPEPNEQKMMLQFLETLSEKERTKIFSEFFEATSGSKKKKKKNKEKKVKKEKRDEHRSRSEKKAKKVKKEKRRKRHDSSDSDSDASSVSEPPKKRHHAESRDVKREPRSRSKSPAPTTSSNGYDANRRIKREPSSSRRSPAKSSPPRRSVKREPESPPPSSRREHPREPRRRERSPSPPDRRANRRRSRSRSGDRSKHR</sequence>
<proteinExistence type="predicted"/>
<dbReference type="PANTHER" id="PTHR13151:SF2">
    <property type="entry name" value="COREPRESSOR INTERACTING WITH RBPJ 1"/>
    <property type="match status" value="1"/>
</dbReference>
<evidence type="ECO:0000259" key="2">
    <source>
        <dbReference type="SMART" id="SM01083"/>
    </source>
</evidence>
<feature type="compositionally biased region" description="Polar residues" evidence="1">
    <location>
        <begin position="355"/>
        <end position="366"/>
    </location>
</feature>
<dbReference type="PANTHER" id="PTHR13151">
    <property type="entry name" value="CBF1 INTERACTING COREPRESSOR CIR"/>
    <property type="match status" value="1"/>
</dbReference>
<dbReference type="WBParaSite" id="PSAMB.scaffold3893size16510.g22848.t1">
    <property type="protein sequence ID" value="PSAMB.scaffold3893size16510.g22848.t1"/>
    <property type="gene ID" value="PSAMB.scaffold3893size16510.g22848"/>
</dbReference>
<feature type="compositionally biased region" description="Basic and acidic residues" evidence="1">
    <location>
        <begin position="342"/>
        <end position="352"/>
    </location>
</feature>
<protein>
    <submittedName>
        <fullName evidence="4">CBF1-interacting co-repressor CIR N-terminal domain-containing protein</fullName>
    </submittedName>
</protein>
<reference evidence="4" key="1">
    <citation type="submission" date="2022-11" db="UniProtKB">
        <authorList>
            <consortium name="WormBaseParasite"/>
        </authorList>
    </citation>
    <scope>IDENTIFICATION</scope>
</reference>
<feature type="compositionally biased region" description="Basic residues" evidence="1">
    <location>
        <begin position="302"/>
        <end position="319"/>
    </location>
</feature>
<keyword evidence="3" id="KW-1185">Reference proteome</keyword>
<name>A0A914WH35_9BILA</name>
<dbReference type="SMART" id="SM01083">
    <property type="entry name" value="Cir_N"/>
    <property type="match status" value="1"/>
</dbReference>
<feature type="region of interest" description="Disordered" evidence="1">
    <location>
        <begin position="271"/>
        <end position="442"/>
    </location>
</feature>
<dbReference type="AlphaFoldDB" id="A0A914WH35"/>
<feature type="domain" description="CBF1-interacting co-repressor CIR N-terminal" evidence="2">
    <location>
        <begin position="13"/>
        <end position="49"/>
    </location>
</feature>
<feature type="region of interest" description="Disordered" evidence="1">
    <location>
        <begin position="171"/>
        <end position="196"/>
    </location>
</feature>
<dbReference type="Pfam" id="PF10197">
    <property type="entry name" value="Cir_N"/>
    <property type="match status" value="1"/>
</dbReference>
<dbReference type="InterPro" id="IPR040014">
    <property type="entry name" value="CIR1"/>
</dbReference>
<evidence type="ECO:0000256" key="1">
    <source>
        <dbReference type="SAM" id="MobiDB-lite"/>
    </source>
</evidence>
<evidence type="ECO:0000313" key="3">
    <source>
        <dbReference type="Proteomes" id="UP000887566"/>
    </source>
</evidence>
<dbReference type="InterPro" id="IPR019339">
    <property type="entry name" value="CIR_N_dom"/>
</dbReference>
<feature type="compositionally biased region" description="Basic and acidic residues" evidence="1">
    <location>
        <begin position="368"/>
        <end position="378"/>
    </location>
</feature>
<feature type="compositionally biased region" description="Basic residues" evidence="1">
    <location>
        <begin position="279"/>
        <end position="293"/>
    </location>
</feature>
<accession>A0A914WH35</accession>